<proteinExistence type="predicted"/>
<comment type="caution">
    <text evidence="1">The sequence shown here is derived from an EMBL/GenBank/DDBJ whole genome shotgun (WGS) entry which is preliminary data.</text>
</comment>
<evidence type="ECO:0000313" key="2">
    <source>
        <dbReference type="Proteomes" id="UP000887116"/>
    </source>
</evidence>
<keyword evidence="2" id="KW-1185">Reference proteome</keyword>
<protein>
    <submittedName>
        <fullName evidence="1">Uncharacterized protein</fullName>
    </submittedName>
</protein>
<reference evidence="1" key="1">
    <citation type="submission" date="2020-07" db="EMBL/GenBank/DDBJ databases">
        <title>Multicomponent nature underlies the extraordinary mechanical properties of spider dragline silk.</title>
        <authorList>
            <person name="Kono N."/>
            <person name="Nakamura H."/>
            <person name="Mori M."/>
            <person name="Yoshida Y."/>
            <person name="Ohtoshi R."/>
            <person name="Malay A.D."/>
            <person name="Moran D.A.P."/>
            <person name="Tomita M."/>
            <person name="Numata K."/>
            <person name="Arakawa K."/>
        </authorList>
    </citation>
    <scope>NUCLEOTIDE SEQUENCE</scope>
</reference>
<dbReference type="AlphaFoldDB" id="A0A8X6KCA3"/>
<evidence type="ECO:0000313" key="1">
    <source>
        <dbReference type="EMBL" id="GFQ71765.1"/>
    </source>
</evidence>
<accession>A0A8X6KCA3</accession>
<dbReference type="Proteomes" id="UP000887116">
    <property type="component" value="Unassembled WGS sequence"/>
</dbReference>
<name>A0A8X6KCA3_TRICU</name>
<organism evidence="1 2">
    <name type="scientific">Trichonephila clavata</name>
    <name type="common">Joro spider</name>
    <name type="synonym">Nephila clavata</name>
    <dbReference type="NCBI Taxonomy" id="2740835"/>
    <lineage>
        <taxon>Eukaryota</taxon>
        <taxon>Metazoa</taxon>
        <taxon>Ecdysozoa</taxon>
        <taxon>Arthropoda</taxon>
        <taxon>Chelicerata</taxon>
        <taxon>Arachnida</taxon>
        <taxon>Araneae</taxon>
        <taxon>Araneomorphae</taxon>
        <taxon>Entelegynae</taxon>
        <taxon>Araneoidea</taxon>
        <taxon>Nephilidae</taxon>
        <taxon>Trichonephila</taxon>
    </lineage>
</organism>
<dbReference type="EMBL" id="BMAO01031018">
    <property type="protein sequence ID" value="GFQ71765.1"/>
    <property type="molecule type" value="Genomic_DNA"/>
</dbReference>
<gene>
    <name evidence="1" type="ORF">TNCT_26051</name>
</gene>
<sequence length="82" mass="8978">MRLAQFEVMGEILKANESGCGFHNSPRVLVSVKKNKKGLYLDTLSLVIAMDYLDPAPLSSDTSCSWSFLPDSKLSALVRSSI</sequence>